<feature type="transmembrane region" description="Helical" evidence="1">
    <location>
        <begin position="40"/>
        <end position="62"/>
    </location>
</feature>
<dbReference type="VEuPathDB" id="VectorBase:LLOJ002442"/>
<keyword evidence="1" id="KW-0472">Membrane</keyword>
<dbReference type="VEuPathDB" id="VectorBase:LLONM1_009827"/>
<dbReference type="Proteomes" id="UP000092461">
    <property type="component" value="Unassembled WGS sequence"/>
</dbReference>
<accession>A0A1B0CDM2</accession>
<evidence type="ECO:0000313" key="3">
    <source>
        <dbReference type="Proteomes" id="UP000092461"/>
    </source>
</evidence>
<keyword evidence="1" id="KW-0812">Transmembrane</keyword>
<evidence type="ECO:0000256" key="1">
    <source>
        <dbReference type="SAM" id="Phobius"/>
    </source>
</evidence>
<keyword evidence="1" id="KW-1133">Transmembrane helix</keyword>
<dbReference type="AlphaFoldDB" id="A0A1B0CDM2"/>
<evidence type="ECO:0000313" key="2">
    <source>
        <dbReference type="EnsemblMetazoa" id="LLOJ002442-PA"/>
    </source>
</evidence>
<organism evidence="2 3">
    <name type="scientific">Lutzomyia longipalpis</name>
    <name type="common">Sand fly</name>
    <dbReference type="NCBI Taxonomy" id="7200"/>
    <lineage>
        <taxon>Eukaryota</taxon>
        <taxon>Metazoa</taxon>
        <taxon>Ecdysozoa</taxon>
        <taxon>Arthropoda</taxon>
        <taxon>Hexapoda</taxon>
        <taxon>Insecta</taxon>
        <taxon>Pterygota</taxon>
        <taxon>Neoptera</taxon>
        <taxon>Endopterygota</taxon>
        <taxon>Diptera</taxon>
        <taxon>Nematocera</taxon>
        <taxon>Psychodoidea</taxon>
        <taxon>Psychodidae</taxon>
        <taxon>Lutzomyia</taxon>
        <taxon>Lutzomyia</taxon>
    </lineage>
</organism>
<dbReference type="EMBL" id="AJWK01008008">
    <property type="status" value="NOT_ANNOTATED_CDS"/>
    <property type="molecule type" value="Genomic_DNA"/>
</dbReference>
<dbReference type="EnsemblMetazoa" id="LLOJ002442-RA">
    <property type="protein sequence ID" value="LLOJ002442-PA"/>
    <property type="gene ID" value="LLOJ002442"/>
</dbReference>
<protein>
    <submittedName>
        <fullName evidence="2">Uncharacterized protein</fullName>
    </submittedName>
</protein>
<sequence length="77" mass="8632">MDPSPVYGEVGLVARIEWAQKAPNTQSITTYSDDILTQTWFIVLLGSIIAIIVFLFGAMVLFKRIQFIKQTSLASMH</sequence>
<reference evidence="2" key="1">
    <citation type="submission" date="2020-05" db="UniProtKB">
        <authorList>
            <consortium name="EnsemblMetazoa"/>
        </authorList>
    </citation>
    <scope>IDENTIFICATION</scope>
    <source>
        <strain evidence="2">Jacobina</strain>
    </source>
</reference>
<name>A0A1B0CDM2_LUTLO</name>
<keyword evidence="3" id="KW-1185">Reference proteome</keyword>
<proteinExistence type="predicted"/>